<dbReference type="REBASE" id="358390">
    <property type="entry name" value="S.HcoHHORF124P"/>
</dbReference>
<dbReference type="SUPFAM" id="SSF116734">
    <property type="entry name" value="DNA methylase specificity domain"/>
    <property type="match status" value="2"/>
</dbReference>
<accession>A0A5Q2MZE2</accession>
<dbReference type="RefSeq" id="WP_153723900.1">
    <property type="nucleotide sequence ID" value="NZ_CP045875.1"/>
</dbReference>
<keyword evidence="5" id="KW-0378">Hydrolase</keyword>
<dbReference type="InterPro" id="IPR044946">
    <property type="entry name" value="Restrct_endonuc_typeI_TRD_sf"/>
</dbReference>
<reference evidence="6" key="1">
    <citation type="submission" date="2019-11" db="EMBL/GenBank/DDBJ databases">
        <title>Genome sequence of Heliorestis convoluta strain HH, an alkaliphilic and minimalistic phototrophic bacterium from a soda lake in Egypt.</title>
        <authorList>
            <person name="Dewey E.D."/>
            <person name="Stokes L.M."/>
            <person name="Burchell B.M."/>
            <person name="Shaffer K.N."/>
            <person name="Huntington A.M."/>
            <person name="Baker J.M."/>
            <person name="Nadendla S."/>
            <person name="Giglio M.G."/>
            <person name="Touchman J.W."/>
            <person name="Blankenship R.E."/>
            <person name="Madigan M.T."/>
            <person name="Sattley W.M."/>
        </authorList>
    </citation>
    <scope>NUCLEOTIDE SEQUENCE [LARGE SCALE GENOMIC DNA]</scope>
    <source>
        <strain evidence="6">HH</strain>
    </source>
</reference>
<evidence type="ECO:0000313" key="6">
    <source>
        <dbReference type="Proteomes" id="UP000366051"/>
    </source>
</evidence>
<dbReference type="Pfam" id="PF01420">
    <property type="entry name" value="Methylase_S"/>
    <property type="match status" value="2"/>
</dbReference>
<organism evidence="5 6">
    <name type="scientific">Heliorestis convoluta</name>
    <dbReference type="NCBI Taxonomy" id="356322"/>
    <lineage>
        <taxon>Bacteria</taxon>
        <taxon>Bacillati</taxon>
        <taxon>Bacillota</taxon>
        <taxon>Clostridia</taxon>
        <taxon>Eubacteriales</taxon>
        <taxon>Heliobacteriaceae</taxon>
        <taxon>Heliorestis</taxon>
    </lineage>
</organism>
<dbReference type="GO" id="GO:0003677">
    <property type="term" value="F:DNA binding"/>
    <property type="evidence" value="ECO:0007669"/>
    <property type="project" value="UniProtKB-KW"/>
</dbReference>
<gene>
    <name evidence="5" type="primary">hsdS</name>
    <name evidence="5" type="ORF">FTV88_0123</name>
</gene>
<dbReference type="AlphaFoldDB" id="A0A5Q2MZE2"/>
<dbReference type="KEGG" id="hcv:FTV88_0123"/>
<name>A0A5Q2MZE2_9FIRM</name>
<keyword evidence="2" id="KW-0680">Restriction system</keyword>
<dbReference type="GO" id="GO:0009307">
    <property type="term" value="P:DNA restriction-modification system"/>
    <property type="evidence" value="ECO:0007669"/>
    <property type="project" value="UniProtKB-KW"/>
</dbReference>
<evidence type="ECO:0000256" key="1">
    <source>
        <dbReference type="ARBA" id="ARBA00010923"/>
    </source>
</evidence>
<evidence type="ECO:0000256" key="3">
    <source>
        <dbReference type="ARBA" id="ARBA00023125"/>
    </source>
</evidence>
<feature type="domain" description="Type I restriction modification DNA specificity" evidence="4">
    <location>
        <begin position="224"/>
        <end position="397"/>
    </location>
</feature>
<evidence type="ECO:0000313" key="5">
    <source>
        <dbReference type="EMBL" id="QGG46302.1"/>
    </source>
</evidence>
<dbReference type="InterPro" id="IPR000055">
    <property type="entry name" value="Restrct_endonuc_typeI_TRD"/>
</dbReference>
<proteinExistence type="inferred from homology"/>
<dbReference type="Proteomes" id="UP000366051">
    <property type="component" value="Chromosome"/>
</dbReference>
<keyword evidence="3" id="KW-0238">DNA-binding</keyword>
<comment type="similarity">
    <text evidence="1">Belongs to the type-I restriction system S methylase family.</text>
</comment>
<dbReference type="PANTHER" id="PTHR30408:SF12">
    <property type="entry name" value="TYPE I RESTRICTION ENZYME MJAVIII SPECIFICITY SUBUNIT"/>
    <property type="match status" value="1"/>
</dbReference>
<dbReference type="EMBL" id="CP045875">
    <property type="protein sequence ID" value="QGG46302.1"/>
    <property type="molecule type" value="Genomic_DNA"/>
</dbReference>
<dbReference type="PANTHER" id="PTHR30408">
    <property type="entry name" value="TYPE-1 RESTRICTION ENZYME ECOKI SPECIFICITY PROTEIN"/>
    <property type="match status" value="1"/>
</dbReference>
<dbReference type="InterPro" id="IPR052021">
    <property type="entry name" value="Type-I_RS_S_subunit"/>
</dbReference>
<dbReference type="OrthoDB" id="9811611at2"/>
<keyword evidence="6" id="KW-1185">Reference proteome</keyword>
<dbReference type="Gene3D" id="3.90.220.20">
    <property type="entry name" value="DNA methylase specificity domains"/>
    <property type="match status" value="2"/>
</dbReference>
<sequence>MAEKDKKPEIRFIGFTDAWEQRKYKELAETRRGLTYKPSDIVEDGVRVLRSSNINEDTYLEKDDDVFVNESAVNIEYVDEGDILVTSANGSSRLVGKHAIVCKLDKKAVHGGFMLLAKTKNPYFLNASMSSSWYEKFISIFVSGGNGAIGNLNKSDLDEQLVYVPKDGEQTKIGTFFKNLDNLITLHQRKYDKLVIVKKSMLEKMFPKDGANVPEIRFAGFTDAWEQKKVGDVLTEKQRPIKMEDDEEYQLITVKRRNEGIVSRGYFKGKDILVKNYFEIRSGDYLISKRQVVHGANGIVPESLDKSIVSNEYLVSIGNKNITTEYWTLISKLPNMYRKFFLSSYGVDIEKLVFDVEDWKKRTIILPSLPEQERITLFFQRLDNLITLQQLELEKLKNFKKSMLEKMFV</sequence>
<protein>
    <submittedName>
        <fullName evidence="5">Type I restriction enzyme, S subunit</fullName>
        <ecNumber evidence="5">3.1.21.3</ecNumber>
    </submittedName>
</protein>
<feature type="domain" description="Type I restriction modification DNA specificity" evidence="4">
    <location>
        <begin position="18"/>
        <end position="194"/>
    </location>
</feature>
<dbReference type="EC" id="3.1.21.3" evidence="5"/>
<evidence type="ECO:0000259" key="4">
    <source>
        <dbReference type="Pfam" id="PF01420"/>
    </source>
</evidence>
<evidence type="ECO:0000256" key="2">
    <source>
        <dbReference type="ARBA" id="ARBA00022747"/>
    </source>
</evidence>
<dbReference type="GO" id="GO:0009035">
    <property type="term" value="F:type I site-specific deoxyribonuclease activity"/>
    <property type="evidence" value="ECO:0007669"/>
    <property type="project" value="UniProtKB-EC"/>
</dbReference>